<name>A0A4Z2GP29_9TELE</name>
<keyword evidence="2" id="KW-1185">Reference proteome</keyword>
<comment type="caution">
    <text evidence="1">The sequence shown here is derived from an EMBL/GenBank/DDBJ whole genome shotgun (WGS) entry which is preliminary data.</text>
</comment>
<organism evidence="1 2">
    <name type="scientific">Liparis tanakae</name>
    <name type="common">Tanaka's snailfish</name>
    <dbReference type="NCBI Taxonomy" id="230148"/>
    <lineage>
        <taxon>Eukaryota</taxon>
        <taxon>Metazoa</taxon>
        <taxon>Chordata</taxon>
        <taxon>Craniata</taxon>
        <taxon>Vertebrata</taxon>
        <taxon>Euteleostomi</taxon>
        <taxon>Actinopterygii</taxon>
        <taxon>Neopterygii</taxon>
        <taxon>Teleostei</taxon>
        <taxon>Neoteleostei</taxon>
        <taxon>Acanthomorphata</taxon>
        <taxon>Eupercaria</taxon>
        <taxon>Perciformes</taxon>
        <taxon>Cottioidei</taxon>
        <taxon>Cottales</taxon>
        <taxon>Liparidae</taxon>
        <taxon>Liparis</taxon>
    </lineage>
</organism>
<evidence type="ECO:0000313" key="1">
    <source>
        <dbReference type="EMBL" id="TNN54514.1"/>
    </source>
</evidence>
<evidence type="ECO:0000313" key="2">
    <source>
        <dbReference type="Proteomes" id="UP000314294"/>
    </source>
</evidence>
<protein>
    <submittedName>
        <fullName evidence="1">Uncharacterized protein</fullName>
    </submittedName>
</protein>
<accession>A0A4Z2GP29</accession>
<dbReference type="Proteomes" id="UP000314294">
    <property type="component" value="Unassembled WGS sequence"/>
</dbReference>
<gene>
    <name evidence="1" type="ORF">EYF80_035289</name>
</gene>
<sequence length="77" mass="8489">MTRGSGLWIITPPAFYAAHGRIGKSDAHIISLVPMVTEMDVLMFSGSERSGVDRLVDAQRKEEEAYANITCDLFVDT</sequence>
<reference evidence="1 2" key="1">
    <citation type="submission" date="2019-03" db="EMBL/GenBank/DDBJ databases">
        <title>First draft genome of Liparis tanakae, snailfish: a comprehensive survey of snailfish specific genes.</title>
        <authorList>
            <person name="Kim W."/>
            <person name="Song I."/>
            <person name="Jeong J.-H."/>
            <person name="Kim D."/>
            <person name="Kim S."/>
            <person name="Ryu S."/>
            <person name="Song J.Y."/>
            <person name="Lee S.K."/>
        </authorList>
    </citation>
    <scope>NUCLEOTIDE SEQUENCE [LARGE SCALE GENOMIC DNA]</scope>
    <source>
        <tissue evidence="1">Muscle</tissue>
    </source>
</reference>
<proteinExistence type="predicted"/>
<dbReference type="AlphaFoldDB" id="A0A4Z2GP29"/>
<dbReference type="EMBL" id="SRLO01000482">
    <property type="protein sequence ID" value="TNN54514.1"/>
    <property type="molecule type" value="Genomic_DNA"/>
</dbReference>